<name>A0A415LC14_9FIRM</name>
<feature type="transmembrane region" description="Helical" evidence="1">
    <location>
        <begin position="13"/>
        <end position="36"/>
    </location>
</feature>
<sequence length="105" mass="12111">MEKIRKKWSSMDLFGKCSYLSVGLLFFLIPFTGLVLESLNISIIKFEIILGIYVLSIICSILAKKWKLIIIATVGALLLWAITIGIAEILWYYLKSWFDIDISYR</sequence>
<accession>A0A415LC14</accession>
<gene>
    <name evidence="2" type="ORF">DW021_11375</name>
</gene>
<dbReference type="Proteomes" id="UP000285897">
    <property type="component" value="Unassembled WGS sequence"/>
</dbReference>
<protein>
    <submittedName>
        <fullName evidence="2">Uncharacterized protein</fullName>
    </submittedName>
</protein>
<dbReference type="EMBL" id="QROS01000008">
    <property type="protein sequence ID" value="RHL46039.1"/>
    <property type="molecule type" value="Genomic_DNA"/>
</dbReference>
<keyword evidence="1" id="KW-1133">Transmembrane helix</keyword>
<evidence type="ECO:0000313" key="2">
    <source>
        <dbReference type="EMBL" id="RHL46039.1"/>
    </source>
</evidence>
<feature type="transmembrane region" description="Helical" evidence="1">
    <location>
        <begin position="70"/>
        <end position="94"/>
    </location>
</feature>
<organism evidence="2 3">
    <name type="scientific">Blautia obeum</name>
    <dbReference type="NCBI Taxonomy" id="40520"/>
    <lineage>
        <taxon>Bacteria</taxon>
        <taxon>Bacillati</taxon>
        <taxon>Bacillota</taxon>
        <taxon>Clostridia</taxon>
        <taxon>Lachnospirales</taxon>
        <taxon>Lachnospiraceae</taxon>
        <taxon>Blautia</taxon>
    </lineage>
</organism>
<keyword evidence="1" id="KW-0812">Transmembrane</keyword>
<dbReference type="AlphaFoldDB" id="A0A415LC14"/>
<dbReference type="RefSeq" id="WP_009247034.1">
    <property type="nucleotide sequence ID" value="NZ_QROS01000008.1"/>
</dbReference>
<feature type="transmembrane region" description="Helical" evidence="1">
    <location>
        <begin position="42"/>
        <end position="63"/>
    </location>
</feature>
<evidence type="ECO:0000313" key="3">
    <source>
        <dbReference type="Proteomes" id="UP000285897"/>
    </source>
</evidence>
<evidence type="ECO:0000256" key="1">
    <source>
        <dbReference type="SAM" id="Phobius"/>
    </source>
</evidence>
<proteinExistence type="predicted"/>
<comment type="caution">
    <text evidence="2">The sequence shown here is derived from an EMBL/GenBank/DDBJ whole genome shotgun (WGS) entry which is preliminary data.</text>
</comment>
<reference evidence="2 3" key="1">
    <citation type="submission" date="2018-08" db="EMBL/GenBank/DDBJ databases">
        <title>A genome reference for cultivated species of the human gut microbiota.</title>
        <authorList>
            <person name="Zou Y."/>
            <person name="Xue W."/>
            <person name="Luo G."/>
        </authorList>
    </citation>
    <scope>NUCLEOTIDE SEQUENCE [LARGE SCALE GENOMIC DNA]</scope>
    <source>
        <strain evidence="2 3">AF37-6AC</strain>
    </source>
</reference>
<keyword evidence="1" id="KW-0472">Membrane</keyword>
<dbReference type="GeneID" id="97508340"/>